<evidence type="ECO:0000256" key="7">
    <source>
        <dbReference type="ARBA" id="ARBA00023136"/>
    </source>
</evidence>
<keyword evidence="3" id="KW-0328">Glycosyltransferase</keyword>
<evidence type="ECO:0000256" key="4">
    <source>
        <dbReference type="ARBA" id="ARBA00022679"/>
    </source>
</evidence>
<feature type="transmembrane region" description="Helical" evidence="8">
    <location>
        <begin position="43"/>
        <end position="62"/>
    </location>
</feature>
<feature type="transmembrane region" description="Helical" evidence="8">
    <location>
        <begin position="287"/>
        <end position="308"/>
    </location>
</feature>
<dbReference type="EMBL" id="JBHSSB010000032">
    <property type="protein sequence ID" value="MFC6295934.1"/>
    <property type="molecule type" value="Genomic_DNA"/>
</dbReference>
<dbReference type="Proteomes" id="UP001596227">
    <property type="component" value="Unassembled WGS sequence"/>
</dbReference>
<keyword evidence="5 8" id="KW-0812">Transmembrane</keyword>
<name>A0ABW1UL23_9LACO</name>
<keyword evidence="6 8" id="KW-1133">Transmembrane helix</keyword>
<dbReference type="InterPro" id="IPR050297">
    <property type="entry name" value="LipidA_mod_glycosyltrf_83"/>
</dbReference>
<gene>
    <name evidence="9" type="ORF">ACFQH1_12045</name>
</gene>
<dbReference type="RefSeq" id="WP_137607110.1">
    <property type="nucleotide sequence ID" value="NZ_BJDH01000004.1"/>
</dbReference>
<dbReference type="PANTHER" id="PTHR33908:SF11">
    <property type="entry name" value="MEMBRANE PROTEIN"/>
    <property type="match status" value="1"/>
</dbReference>
<evidence type="ECO:0000256" key="8">
    <source>
        <dbReference type="SAM" id="Phobius"/>
    </source>
</evidence>
<evidence type="ECO:0000256" key="2">
    <source>
        <dbReference type="ARBA" id="ARBA00022475"/>
    </source>
</evidence>
<proteinExistence type="predicted"/>
<evidence type="ECO:0000256" key="3">
    <source>
        <dbReference type="ARBA" id="ARBA00022676"/>
    </source>
</evidence>
<accession>A0ABW1UL23</accession>
<evidence type="ECO:0000313" key="10">
    <source>
        <dbReference type="Proteomes" id="UP001596227"/>
    </source>
</evidence>
<protein>
    <recommendedName>
        <fullName evidence="11">Integral membrane protein</fullName>
    </recommendedName>
</protein>
<comment type="subcellular location">
    <subcellularLocation>
        <location evidence="1">Cell membrane</location>
        <topology evidence="1">Multi-pass membrane protein</topology>
    </subcellularLocation>
</comment>
<evidence type="ECO:0008006" key="11">
    <source>
        <dbReference type="Google" id="ProtNLM"/>
    </source>
</evidence>
<evidence type="ECO:0000256" key="5">
    <source>
        <dbReference type="ARBA" id="ARBA00022692"/>
    </source>
</evidence>
<feature type="transmembrane region" description="Helical" evidence="8">
    <location>
        <begin position="464"/>
        <end position="482"/>
    </location>
</feature>
<sequence>MLKRHVLITLQGVTLATTIGLLIWMMFAAARNAQQTSGLQVNFALLVAGLTIGFIVLSIVLLTKWLSRKKSSWLVTVFIGLTLLKLPLLGLFKIAPTSDFWNYHALAAFSAQGLTWKQLFLKGAIGNYVIFPHAINIANFFSLGTAFWGSAFVISQLINIACTLLDLFLIYWLVARWLSRPLGIAAALSFNWIPAYWLYSSLLNGAEPIFLTCLLIAMLALTNMVQPLPTATPNDHWVNFTIALLASFVANMVRPIMIIWLIALVFLGTGVWLHGRGPLPRSSVKGFSLFIVSLAGLMLISSPVYNWLYGFNVAPNRVSTAYSLATGTDPKTDGAYDAALMTTVTHELKVAPVSGRTYTKIAAKMTQQTQRQLDELSKAGRWGPFLSRKMQKFMAEDYGYDWVLYNLGHQRSQQARNHWWLWSRGFWNWLALIYFEILMAVALISSCLGGYLLWRRHDHYLNQYFFYATLLLAGFTISNMFVEVQGRYHIILYLPLIFLGICGWATLKSRAWRVKTVKTASNQRLS</sequence>
<feature type="transmembrane region" description="Helical" evidence="8">
    <location>
        <begin position="181"/>
        <end position="199"/>
    </location>
</feature>
<feature type="transmembrane region" description="Helical" evidence="8">
    <location>
        <begin position="154"/>
        <end position="174"/>
    </location>
</feature>
<comment type="caution">
    <text evidence="9">The sequence shown here is derived from an EMBL/GenBank/DDBJ whole genome shotgun (WGS) entry which is preliminary data.</text>
</comment>
<keyword evidence="7 8" id="KW-0472">Membrane</keyword>
<feature type="transmembrane region" description="Helical" evidence="8">
    <location>
        <begin position="205"/>
        <end position="225"/>
    </location>
</feature>
<keyword evidence="2" id="KW-1003">Cell membrane</keyword>
<feature type="transmembrane region" description="Helical" evidence="8">
    <location>
        <begin position="74"/>
        <end position="94"/>
    </location>
</feature>
<evidence type="ECO:0000256" key="1">
    <source>
        <dbReference type="ARBA" id="ARBA00004651"/>
    </source>
</evidence>
<reference evidence="10" key="1">
    <citation type="journal article" date="2019" name="Int. J. Syst. Evol. Microbiol.">
        <title>The Global Catalogue of Microorganisms (GCM) 10K type strain sequencing project: providing services to taxonomists for standard genome sequencing and annotation.</title>
        <authorList>
            <consortium name="The Broad Institute Genomics Platform"/>
            <consortium name="The Broad Institute Genome Sequencing Center for Infectious Disease"/>
            <person name="Wu L."/>
            <person name="Ma J."/>
        </authorList>
    </citation>
    <scope>NUCLEOTIDE SEQUENCE [LARGE SCALE GENOMIC DNA]</scope>
    <source>
        <strain evidence="10">CCM 8934</strain>
    </source>
</reference>
<feature type="transmembrane region" description="Helical" evidence="8">
    <location>
        <begin position="128"/>
        <end position="148"/>
    </location>
</feature>
<feature type="transmembrane region" description="Helical" evidence="8">
    <location>
        <begin position="259"/>
        <end position="275"/>
    </location>
</feature>
<organism evidence="9 10">
    <name type="scientific">Lactiplantibacillus daoliensis</name>
    <dbReference type="NCBI Taxonomy" id="2559916"/>
    <lineage>
        <taxon>Bacteria</taxon>
        <taxon>Bacillati</taxon>
        <taxon>Bacillota</taxon>
        <taxon>Bacilli</taxon>
        <taxon>Lactobacillales</taxon>
        <taxon>Lactobacillaceae</taxon>
        <taxon>Lactiplantibacillus</taxon>
    </lineage>
</organism>
<evidence type="ECO:0000313" key="9">
    <source>
        <dbReference type="EMBL" id="MFC6295934.1"/>
    </source>
</evidence>
<feature type="transmembrane region" description="Helical" evidence="8">
    <location>
        <begin position="426"/>
        <end position="452"/>
    </location>
</feature>
<feature type="transmembrane region" description="Helical" evidence="8">
    <location>
        <begin position="488"/>
        <end position="507"/>
    </location>
</feature>
<keyword evidence="4" id="KW-0808">Transferase</keyword>
<keyword evidence="10" id="KW-1185">Reference proteome</keyword>
<evidence type="ECO:0000256" key="6">
    <source>
        <dbReference type="ARBA" id="ARBA00022989"/>
    </source>
</evidence>
<dbReference type="PANTHER" id="PTHR33908">
    <property type="entry name" value="MANNOSYLTRANSFERASE YKCB-RELATED"/>
    <property type="match status" value="1"/>
</dbReference>